<reference evidence="1" key="1">
    <citation type="submission" date="2020-04" db="EMBL/GenBank/DDBJ databases">
        <authorList>
            <person name="Chiriac C."/>
            <person name="Salcher M."/>
            <person name="Ghai R."/>
            <person name="Kavagutti S V."/>
        </authorList>
    </citation>
    <scope>NUCLEOTIDE SEQUENCE</scope>
</reference>
<gene>
    <name evidence="1" type="ORF">UFOVP99_28</name>
</gene>
<evidence type="ECO:0000313" key="1">
    <source>
        <dbReference type="EMBL" id="CAB4128350.1"/>
    </source>
</evidence>
<name>A0A6J5L6U3_9CAUD</name>
<sequence length="91" mass="9350">MSFAIATFQPIGGTEKAGTAPQLFGYRTTDLVATVEGAGYFNAAVPWGPRLGDFIMVDGSGAATPHAGIYNITALSVTAGTMTATKLVRIP</sequence>
<accession>A0A6J5L6U3</accession>
<organism evidence="1">
    <name type="scientific">uncultured Caudovirales phage</name>
    <dbReference type="NCBI Taxonomy" id="2100421"/>
    <lineage>
        <taxon>Viruses</taxon>
        <taxon>Duplodnaviria</taxon>
        <taxon>Heunggongvirae</taxon>
        <taxon>Uroviricota</taxon>
        <taxon>Caudoviricetes</taxon>
        <taxon>Peduoviridae</taxon>
        <taxon>Maltschvirus</taxon>
        <taxon>Maltschvirus maltsch</taxon>
    </lineage>
</organism>
<dbReference type="EMBL" id="LR796221">
    <property type="protein sequence ID" value="CAB4128350.1"/>
    <property type="molecule type" value="Genomic_DNA"/>
</dbReference>
<proteinExistence type="predicted"/>
<protein>
    <submittedName>
        <fullName evidence="1">Uncharacterized protein</fullName>
    </submittedName>
</protein>